<sequence length="151" mass="17235">MPHVFISQLKEGDTCLVENLAQDGQEIYPEHFIEPATVKFLFGNSIVVEFDNADNRFHTPTMSFNCSGVIDRIKAKPVHIRLLADDEDNRDIIRRHERFQEMQQCIAAIGALRLDRQKFLAQEDDASRELLAQMQAVEMLLAQIYAADGDT</sequence>
<accession>A0A7D7N987</accession>
<dbReference type="AlphaFoldDB" id="A0A7D7N987"/>
<reference evidence="1 2" key="1">
    <citation type="submission" date="2020-07" db="EMBL/GenBank/DDBJ databases">
        <title>Genomic diversity of species in the Neisseriaceae family.</title>
        <authorList>
            <person name="Vincent A.T."/>
            <person name="Bernet E."/>
            <person name="Veyrier F.J."/>
        </authorList>
    </citation>
    <scope>NUCLEOTIDE SEQUENCE [LARGE SCALE GENOMIC DNA]</scope>
    <source>
        <strain evidence="1 2">DSM 22244</strain>
    </source>
</reference>
<dbReference type="EMBL" id="CP059567">
    <property type="protein sequence ID" value="QMT40357.1"/>
    <property type="molecule type" value="Genomic_DNA"/>
</dbReference>
<name>A0A7D7N987_9NEIS</name>
<dbReference type="KEGG" id="nsg:H3L94_11085"/>
<dbReference type="Proteomes" id="UP000514752">
    <property type="component" value="Chromosome"/>
</dbReference>
<evidence type="ECO:0000313" key="1">
    <source>
        <dbReference type="EMBL" id="QMT40357.1"/>
    </source>
</evidence>
<protein>
    <submittedName>
        <fullName evidence="1">Uncharacterized protein</fullName>
    </submittedName>
</protein>
<organism evidence="1 2">
    <name type="scientific">Neisseria shayeganii</name>
    <dbReference type="NCBI Taxonomy" id="607712"/>
    <lineage>
        <taxon>Bacteria</taxon>
        <taxon>Pseudomonadati</taxon>
        <taxon>Pseudomonadota</taxon>
        <taxon>Betaproteobacteria</taxon>
        <taxon>Neisseriales</taxon>
        <taxon>Neisseriaceae</taxon>
        <taxon>Neisseria</taxon>
    </lineage>
</organism>
<dbReference type="RefSeq" id="WP_182122036.1">
    <property type="nucleotide sequence ID" value="NZ_CP059567.1"/>
</dbReference>
<proteinExistence type="predicted"/>
<evidence type="ECO:0000313" key="2">
    <source>
        <dbReference type="Proteomes" id="UP000514752"/>
    </source>
</evidence>
<gene>
    <name evidence="1" type="ORF">H3L94_11085</name>
</gene>